<dbReference type="Gene3D" id="3.40.1180.10">
    <property type="entry name" value="Decaprenyl diphosphate synthase-like"/>
    <property type="match status" value="1"/>
</dbReference>
<evidence type="ECO:0000313" key="4">
    <source>
        <dbReference type="Proteomes" id="UP000298652"/>
    </source>
</evidence>
<evidence type="ECO:0000256" key="2">
    <source>
        <dbReference type="RuleBase" id="RU363018"/>
    </source>
</evidence>
<dbReference type="Proteomes" id="UP000298652">
    <property type="component" value="Chromosome 2"/>
</dbReference>
<protein>
    <recommendedName>
        <fullName evidence="2">Alkyl transferase</fullName>
        <ecNumber evidence="2">2.5.1.-</ecNumber>
    </recommendedName>
</protein>
<dbReference type="PANTHER" id="PTHR10291">
    <property type="entry name" value="DEHYDRODOLICHYL DIPHOSPHATE SYNTHASE FAMILY MEMBER"/>
    <property type="match status" value="1"/>
</dbReference>
<dbReference type="EC" id="2.5.1.-" evidence="2"/>
<dbReference type="OMA" id="TKGQPDP"/>
<dbReference type="AlphaFoldDB" id="A0A4U6VZT5"/>
<dbReference type="NCBIfam" id="TIGR00055">
    <property type="entry name" value="uppS"/>
    <property type="match status" value="1"/>
</dbReference>
<name>A0A4U6VZT5_SETVI</name>
<reference evidence="3" key="1">
    <citation type="submission" date="2019-03" db="EMBL/GenBank/DDBJ databases">
        <title>WGS assembly of Setaria viridis.</title>
        <authorList>
            <person name="Huang P."/>
            <person name="Jenkins J."/>
            <person name="Grimwood J."/>
            <person name="Barry K."/>
            <person name="Healey A."/>
            <person name="Mamidi S."/>
            <person name="Sreedasyam A."/>
            <person name="Shu S."/>
            <person name="Feldman M."/>
            <person name="Wu J."/>
            <person name="Yu Y."/>
            <person name="Chen C."/>
            <person name="Johnson J."/>
            <person name="Rokhsar D."/>
            <person name="Baxter I."/>
            <person name="Schmutz J."/>
            <person name="Brutnell T."/>
            <person name="Kellogg E."/>
        </authorList>
    </citation>
    <scope>NUCLEOTIDE SEQUENCE [LARGE SCALE GENOMIC DNA]</scope>
</reference>
<dbReference type="PANTHER" id="PTHR10291:SF15">
    <property type="entry name" value="ALKYL TRANSFERASE"/>
    <property type="match status" value="1"/>
</dbReference>
<dbReference type="HAMAP" id="MF_01139">
    <property type="entry name" value="ISPT"/>
    <property type="match status" value="1"/>
</dbReference>
<gene>
    <name evidence="3" type="ORF">SEVIR_2G320700v2</name>
</gene>
<dbReference type="GO" id="GO:0045547">
    <property type="term" value="F:ditrans,polycis-polyprenyl diphosphate synthase [(2E,6E)-farnesyl diphosphate specific] activity"/>
    <property type="evidence" value="ECO:0007669"/>
    <property type="project" value="TreeGrafter"/>
</dbReference>
<dbReference type="InterPro" id="IPR036424">
    <property type="entry name" value="UPP_synth-like_sf"/>
</dbReference>
<dbReference type="CDD" id="cd00475">
    <property type="entry name" value="Cis_IPPS"/>
    <property type="match status" value="1"/>
</dbReference>
<dbReference type="Gramene" id="TKW34664">
    <property type="protein sequence ID" value="TKW34664"/>
    <property type="gene ID" value="SEVIR_2G320700v2"/>
</dbReference>
<dbReference type="InterPro" id="IPR001441">
    <property type="entry name" value="UPP_synth-like"/>
</dbReference>
<organism evidence="3 4">
    <name type="scientific">Setaria viridis</name>
    <name type="common">Green bristlegrass</name>
    <name type="synonym">Setaria italica subsp. viridis</name>
    <dbReference type="NCBI Taxonomy" id="4556"/>
    <lineage>
        <taxon>Eukaryota</taxon>
        <taxon>Viridiplantae</taxon>
        <taxon>Streptophyta</taxon>
        <taxon>Embryophyta</taxon>
        <taxon>Tracheophyta</taxon>
        <taxon>Spermatophyta</taxon>
        <taxon>Magnoliopsida</taxon>
        <taxon>Liliopsida</taxon>
        <taxon>Poales</taxon>
        <taxon>Poaceae</taxon>
        <taxon>PACMAD clade</taxon>
        <taxon>Panicoideae</taxon>
        <taxon>Panicodae</taxon>
        <taxon>Paniceae</taxon>
        <taxon>Cenchrinae</taxon>
        <taxon>Setaria</taxon>
    </lineage>
</organism>
<dbReference type="InterPro" id="IPR018520">
    <property type="entry name" value="UPP_synth-like_CS"/>
</dbReference>
<keyword evidence="4" id="KW-1185">Reference proteome</keyword>
<accession>A0A4U6VZT5</accession>
<keyword evidence="1 2" id="KW-0808">Transferase</keyword>
<evidence type="ECO:0000313" key="3">
    <source>
        <dbReference type="EMBL" id="TKW34664.1"/>
    </source>
</evidence>
<dbReference type="EMBL" id="CM016553">
    <property type="protein sequence ID" value="TKW34664.1"/>
    <property type="molecule type" value="Genomic_DNA"/>
</dbReference>
<dbReference type="SUPFAM" id="SSF64005">
    <property type="entry name" value="Undecaprenyl diphosphate synthase"/>
    <property type="match status" value="1"/>
</dbReference>
<dbReference type="Pfam" id="PF01255">
    <property type="entry name" value="Prenyltransf"/>
    <property type="match status" value="1"/>
</dbReference>
<dbReference type="PROSITE" id="PS01066">
    <property type="entry name" value="UPP_SYNTHASE"/>
    <property type="match status" value="1"/>
</dbReference>
<sequence>MNAPMLRTHSPPAAAAAAAWHRLAPSPAIVSRRARIPLPRARPAAAAATETRTAAAAGTAEALLLLRESGLRAESLPRHVGVVIDGHERWARARGLSVSEGHAAGRRAVERTVRLSRAWGIRALTVFVCSHENMTRPKAEIDFLMRLYEGFIRDNVDEFSREGIRLHLIGDSPGRPASLLSAASEAHEATRSNSEMVLMLAIGYSGRRDMVQACRELAAEAQRNQLQPEDIDEALIAERLGTSVAAGGELSCPDLVIRTSGERRLSNFLLWQSAFSELFFPDVMWPDFGEDEYLGALRSYQSRERRFGQRK</sequence>
<dbReference type="GO" id="GO:0016094">
    <property type="term" value="P:polyprenol biosynthetic process"/>
    <property type="evidence" value="ECO:0007669"/>
    <property type="project" value="TreeGrafter"/>
</dbReference>
<comment type="similarity">
    <text evidence="2">Belongs to the UPP synthase family.</text>
</comment>
<proteinExistence type="inferred from homology"/>
<evidence type="ECO:0000256" key="1">
    <source>
        <dbReference type="ARBA" id="ARBA00022679"/>
    </source>
</evidence>